<keyword evidence="4" id="KW-1185">Reference proteome</keyword>
<evidence type="ECO:0000256" key="1">
    <source>
        <dbReference type="SAM" id="MobiDB-lite"/>
    </source>
</evidence>
<gene>
    <name evidence="3" type="ORF">ACFP0N_13650</name>
</gene>
<evidence type="ECO:0000256" key="2">
    <source>
        <dbReference type="SAM" id="SignalP"/>
    </source>
</evidence>
<dbReference type="PROSITE" id="PS51257">
    <property type="entry name" value="PROKAR_LIPOPROTEIN"/>
    <property type="match status" value="1"/>
</dbReference>
<keyword evidence="2" id="KW-0732">Signal</keyword>
<feature type="compositionally biased region" description="Low complexity" evidence="1">
    <location>
        <begin position="33"/>
        <end position="57"/>
    </location>
</feature>
<dbReference type="EMBL" id="JBHSOD010000013">
    <property type="protein sequence ID" value="MFC5886013.1"/>
    <property type="molecule type" value="Genomic_DNA"/>
</dbReference>
<accession>A0ABW1EY67</accession>
<organism evidence="3 4">
    <name type="scientific">Kitasatospora aburaviensis</name>
    <dbReference type="NCBI Taxonomy" id="67265"/>
    <lineage>
        <taxon>Bacteria</taxon>
        <taxon>Bacillati</taxon>
        <taxon>Actinomycetota</taxon>
        <taxon>Actinomycetes</taxon>
        <taxon>Kitasatosporales</taxon>
        <taxon>Streptomycetaceae</taxon>
        <taxon>Kitasatospora</taxon>
    </lineage>
</organism>
<dbReference type="RefSeq" id="WP_313765337.1">
    <property type="nucleotide sequence ID" value="NZ_BAAAVH010000002.1"/>
</dbReference>
<evidence type="ECO:0008006" key="5">
    <source>
        <dbReference type="Google" id="ProtNLM"/>
    </source>
</evidence>
<protein>
    <recommendedName>
        <fullName evidence="5">DUF4352 domain-containing protein</fullName>
    </recommendedName>
</protein>
<evidence type="ECO:0000313" key="4">
    <source>
        <dbReference type="Proteomes" id="UP001596067"/>
    </source>
</evidence>
<dbReference type="Proteomes" id="UP001596067">
    <property type="component" value="Unassembled WGS sequence"/>
</dbReference>
<feature type="signal peptide" evidence="2">
    <location>
        <begin position="1"/>
        <end position="25"/>
    </location>
</feature>
<sequence length="259" mass="25006">MTKTQTVLRAAVPAAALAMLLTACGPENETPVAPGAAGAGDPTAATAPATTAPPAAGATGGAGAGTGGAGATAGTGGTAAGGTGAGTGGTGGAPSATTSGNPVGGASGGSGKVGYGNPLALTATGSYQGKTKADVTPVSVVKGTAAEIAPFNFKPADLDGRTPYYVTVSFTNRTGAPLTDEYFMMRFKVNTDARATGVLPAPTIMKSIPQCDAGKKPGTLADGQSQQQCAVYLVPTATPPQFLTFGSVLDTEPLVWKVG</sequence>
<proteinExistence type="predicted"/>
<comment type="caution">
    <text evidence="3">The sequence shown here is derived from an EMBL/GenBank/DDBJ whole genome shotgun (WGS) entry which is preliminary data.</text>
</comment>
<feature type="chain" id="PRO_5045417914" description="DUF4352 domain-containing protein" evidence="2">
    <location>
        <begin position="26"/>
        <end position="259"/>
    </location>
</feature>
<feature type="region of interest" description="Disordered" evidence="1">
    <location>
        <begin position="85"/>
        <end position="105"/>
    </location>
</feature>
<reference evidence="4" key="1">
    <citation type="journal article" date="2019" name="Int. J. Syst. Evol. Microbiol.">
        <title>The Global Catalogue of Microorganisms (GCM) 10K type strain sequencing project: providing services to taxonomists for standard genome sequencing and annotation.</title>
        <authorList>
            <consortium name="The Broad Institute Genomics Platform"/>
            <consortium name="The Broad Institute Genome Sequencing Center for Infectious Disease"/>
            <person name="Wu L."/>
            <person name="Ma J."/>
        </authorList>
    </citation>
    <scope>NUCLEOTIDE SEQUENCE [LARGE SCALE GENOMIC DNA]</scope>
    <source>
        <strain evidence="4">CGMCC 4.1469</strain>
    </source>
</reference>
<name>A0ABW1EY67_9ACTN</name>
<evidence type="ECO:0000313" key="3">
    <source>
        <dbReference type="EMBL" id="MFC5886013.1"/>
    </source>
</evidence>
<feature type="compositionally biased region" description="Gly residues" evidence="1">
    <location>
        <begin position="58"/>
        <end position="72"/>
    </location>
</feature>
<feature type="region of interest" description="Disordered" evidence="1">
    <location>
        <begin position="32"/>
        <end position="72"/>
    </location>
</feature>